<gene>
    <name evidence="12" type="ORF">AQUCO_00800005v1</name>
</gene>
<keyword evidence="2" id="KW-0479">Metal-binding</keyword>
<keyword evidence="4" id="KW-0862">Zinc</keyword>
<dbReference type="GO" id="GO:0003677">
    <property type="term" value="F:DNA binding"/>
    <property type="evidence" value="ECO:0007669"/>
    <property type="project" value="UniProtKB-KW"/>
</dbReference>
<dbReference type="OrthoDB" id="757982at2759"/>
<evidence type="ECO:0000259" key="10">
    <source>
        <dbReference type="PROSITE" id="PS50863"/>
    </source>
</evidence>
<evidence type="ECO:0000256" key="5">
    <source>
        <dbReference type="ARBA" id="ARBA00023015"/>
    </source>
</evidence>
<dbReference type="PROSITE" id="PS51050">
    <property type="entry name" value="ZF_CW"/>
    <property type="match status" value="1"/>
</dbReference>
<dbReference type="InterPro" id="IPR057743">
    <property type="entry name" value="Zfn_VAL1-3_N"/>
</dbReference>
<dbReference type="InterPro" id="IPR015300">
    <property type="entry name" value="DNA-bd_pseudobarrel_sf"/>
</dbReference>
<feature type="region of interest" description="Disordered" evidence="9">
    <location>
        <begin position="303"/>
        <end position="326"/>
    </location>
</feature>
<dbReference type="PANTHER" id="PTHR46245">
    <property type="entry name" value="B3 DOMAIN-CONTAINING PROTEIN OS07G0563300"/>
    <property type="match status" value="1"/>
</dbReference>
<keyword evidence="6" id="KW-0238">DNA-binding</keyword>
<dbReference type="FunFam" id="2.40.330.10:FF:000006">
    <property type="entry name" value="B3 domain-containing transcription repressor VAL1"/>
    <property type="match status" value="1"/>
</dbReference>
<feature type="compositionally biased region" description="Basic and acidic residues" evidence="9">
    <location>
        <begin position="632"/>
        <end position="642"/>
    </location>
</feature>
<feature type="domain" description="CW-type" evidence="11">
    <location>
        <begin position="584"/>
        <end position="634"/>
    </location>
</feature>
<feature type="region of interest" description="Disordered" evidence="9">
    <location>
        <begin position="629"/>
        <end position="661"/>
    </location>
</feature>
<keyword evidence="5" id="KW-0805">Transcription regulation</keyword>
<evidence type="ECO:0000256" key="2">
    <source>
        <dbReference type="ARBA" id="ARBA00022723"/>
    </source>
</evidence>
<evidence type="ECO:0000256" key="1">
    <source>
        <dbReference type="ARBA" id="ARBA00004123"/>
    </source>
</evidence>
<keyword evidence="7" id="KW-0804">Transcription</keyword>
<dbReference type="PANTHER" id="PTHR46245:SF10">
    <property type="entry name" value="B3 DOMAIN-CONTAINING TRANSCRIPTION FACTOR VAL3"/>
    <property type="match status" value="1"/>
</dbReference>
<evidence type="ECO:0000313" key="12">
    <source>
        <dbReference type="EMBL" id="PIA54964.1"/>
    </source>
</evidence>
<keyword evidence="8" id="KW-0539">Nucleus</keyword>
<feature type="compositionally biased region" description="Basic residues" evidence="9">
    <location>
        <begin position="506"/>
        <end position="515"/>
    </location>
</feature>
<dbReference type="EMBL" id="KZ305025">
    <property type="protein sequence ID" value="PIA54964.1"/>
    <property type="molecule type" value="Genomic_DNA"/>
</dbReference>
<evidence type="ECO:0000256" key="9">
    <source>
        <dbReference type="SAM" id="MobiDB-lite"/>
    </source>
</evidence>
<evidence type="ECO:0000256" key="6">
    <source>
        <dbReference type="ARBA" id="ARBA00023125"/>
    </source>
</evidence>
<dbReference type="Pfam" id="PF25813">
    <property type="entry name" value="zf_VAL1_N"/>
    <property type="match status" value="1"/>
</dbReference>
<evidence type="ECO:0000256" key="7">
    <source>
        <dbReference type="ARBA" id="ARBA00023163"/>
    </source>
</evidence>
<dbReference type="STRING" id="218851.A0A2G5EGR0"/>
<evidence type="ECO:0008006" key="14">
    <source>
        <dbReference type="Google" id="ProtNLM"/>
    </source>
</evidence>
<dbReference type="SUPFAM" id="SSF101936">
    <property type="entry name" value="DNA-binding pseudobarrel domain"/>
    <property type="match status" value="1"/>
</dbReference>
<dbReference type="Gene3D" id="2.40.330.10">
    <property type="entry name" value="DNA-binding pseudobarrel domain"/>
    <property type="match status" value="1"/>
</dbReference>
<evidence type="ECO:0000259" key="11">
    <source>
        <dbReference type="PROSITE" id="PS51050"/>
    </source>
</evidence>
<feature type="region of interest" description="Disordered" evidence="9">
    <location>
        <begin position="483"/>
        <end position="520"/>
    </location>
</feature>
<dbReference type="InterPro" id="IPR011124">
    <property type="entry name" value="Znf_CW"/>
</dbReference>
<feature type="region of interest" description="Disordered" evidence="9">
    <location>
        <begin position="774"/>
        <end position="799"/>
    </location>
</feature>
<dbReference type="SMART" id="SM01019">
    <property type="entry name" value="B3"/>
    <property type="match status" value="1"/>
</dbReference>
<dbReference type="Gene3D" id="3.30.40.100">
    <property type="match status" value="1"/>
</dbReference>
<name>A0A2G5EGR0_AQUCA</name>
<dbReference type="PROSITE" id="PS50863">
    <property type="entry name" value="B3"/>
    <property type="match status" value="1"/>
</dbReference>
<dbReference type="Pfam" id="PF02362">
    <property type="entry name" value="B3"/>
    <property type="match status" value="1"/>
</dbReference>
<dbReference type="GO" id="GO:0006355">
    <property type="term" value="P:regulation of DNA-templated transcription"/>
    <property type="evidence" value="ECO:0007669"/>
    <property type="project" value="UniProtKB-ARBA"/>
</dbReference>
<dbReference type="GO" id="GO:0008270">
    <property type="term" value="F:zinc ion binding"/>
    <property type="evidence" value="ECO:0007669"/>
    <property type="project" value="UniProtKB-KW"/>
</dbReference>
<feature type="domain" description="TF-B3" evidence="10">
    <location>
        <begin position="356"/>
        <end position="457"/>
    </location>
</feature>
<accession>A0A2G5EGR0</accession>
<evidence type="ECO:0000256" key="8">
    <source>
        <dbReference type="ARBA" id="ARBA00023242"/>
    </source>
</evidence>
<evidence type="ECO:0000256" key="4">
    <source>
        <dbReference type="ARBA" id="ARBA00022833"/>
    </source>
</evidence>
<comment type="subcellular location">
    <subcellularLocation>
        <location evidence="1">Nucleus</location>
    </subcellularLocation>
</comment>
<dbReference type="InterPro" id="IPR003340">
    <property type="entry name" value="B3_DNA-bd"/>
</dbReference>
<keyword evidence="3" id="KW-0863">Zinc-finger</keyword>
<reference evidence="12 13" key="1">
    <citation type="submission" date="2017-09" db="EMBL/GenBank/DDBJ databases">
        <title>WGS assembly of Aquilegia coerulea Goldsmith.</title>
        <authorList>
            <person name="Hodges S."/>
            <person name="Kramer E."/>
            <person name="Nordborg M."/>
            <person name="Tomkins J."/>
            <person name="Borevitz J."/>
            <person name="Derieg N."/>
            <person name="Yan J."/>
            <person name="Mihaltcheva S."/>
            <person name="Hayes R.D."/>
            <person name="Rokhsar D."/>
        </authorList>
    </citation>
    <scope>NUCLEOTIDE SEQUENCE [LARGE SCALE GENOMIC DNA]</scope>
    <source>
        <strain evidence="13">cv. Goldsmith</strain>
    </source>
</reference>
<evidence type="ECO:0000313" key="13">
    <source>
        <dbReference type="Proteomes" id="UP000230069"/>
    </source>
</evidence>
<dbReference type="GO" id="GO:0005634">
    <property type="term" value="C:nucleus"/>
    <property type="evidence" value="ECO:0007669"/>
    <property type="project" value="UniProtKB-SubCell"/>
</dbReference>
<dbReference type="Pfam" id="PF07496">
    <property type="entry name" value="zf-CW"/>
    <property type="match status" value="1"/>
</dbReference>
<dbReference type="CDD" id="cd10017">
    <property type="entry name" value="B3_DNA"/>
    <property type="match status" value="1"/>
</dbReference>
<keyword evidence="13" id="KW-1185">Reference proteome</keyword>
<proteinExistence type="predicted"/>
<evidence type="ECO:0000256" key="3">
    <source>
        <dbReference type="ARBA" id="ARBA00022771"/>
    </source>
</evidence>
<sequence length="902" mass="98840">MSSLITKRSSFCYNLNCKGDAAAAPPEGQQKLIKRAWRLHNGDFAHLCLPCSAVFEEGKFCETFHLDAAGWRSCDSCEKRVHCGCIVSINSYLLLDAGGVECMPCAWKNIIMAPNQIWPSSSSLSHSNRQNNLSVKNWNQSAGPCAISGHRQQQLNMLNTSAVLSDLNPTMQYDVDGLRKISRDYSAPDLEKKSLGDPSDKVNNCNLFMMDSLTNGNGVVDMLAASHSLRWNEMSLNSLQGIAYRASLQSSSSKEDPSIPAIARVPYSLRNEANVPEDVSLTQSRHQTISTPMANQSNVNIQTGAKSCGESPVRKGRHPVDTRGRSQLLPRYSPKIIDPELQKISEASNSVITPLFEKMLSASDAGRIGRLVLPKRCAEAYFPAISQSEGIPLKVQDAKGQEWVLHFRFWPNNNSRMYVLEGVTPCIQSMQLQAGDTVTFSRIDPGGKLAIGCRKAVRISPSDQDKLSLKTVGDVSKISEVNEADPAGSWPENGKSGYASKDRAGSKSRPRKRRGSSLGFKSKRLSIDNEDLIELKLTWEEAQGLLRPPPDYVPNVMVIDGHEFEEYEEAPLLGKPTICGTDQVGEMFQWAQCEDCSKWRKVPINANLPFGWTCSANLWDPKRSSCSSAQEAKPKQLEDVVSSRKTASASKKTKPVRKHMDADKVSEGLNTPVEHSPILEDDALPSVKTTTRHPRHRFGCTCIVCIQSPSGKGLKHKDSCTCNVCLTVRRRRLSLLKHFSEKDMESARQKLEQLKLPENPTMKDDVQKVVYSDGADSNPKLMADENSNDFPRENPSSPIGQIDLNILLEREDGPSSISGSGNMVRLQSGTHKLYPVLHGSTGLSGDVDLALNERLPGEGRCNGNGARGELGTVVQHATSPGASNGTPIPLCISMSVIVPTSS</sequence>
<organism evidence="12 13">
    <name type="scientific">Aquilegia coerulea</name>
    <name type="common">Rocky mountain columbine</name>
    <dbReference type="NCBI Taxonomy" id="218851"/>
    <lineage>
        <taxon>Eukaryota</taxon>
        <taxon>Viridiplantae</taxon>
        <taxon>Streptophyta</taxon>
        <taxon>Embryophyta</taxon>
        <taxon>Tracheophyta</taxon>
        <taxon>Spermatophyta</taxon>
        <taxon>Magnoliopsida</taxon>
        <taxon>Ranunculales</taxon>
        <taxon>Ranunculaceae</taxon>
        <taxon>Thalictroideae</taxon>
        <taxon>Aquilegia</taxon>
    </lineage>
</organism>
<protein>
    <recommendedName>
        <fullName evidence="14">CW-type domain-containing protein</fullName>
    </recommendedName>
</protein>
<dbReference type="InParanoid" id="A0A2G5EGR0"/>
<dbReference type="AlphaFoldDB" id="A0A2G5EGR0"/>
<dbReference type="Proteomes" id="UP000230069">
    <property type="component" value="Unassembled WGS sequence"/>
</dbReference>